<organism evidence="1">
    <name type="scientific">marine sediment metagenome</name>
    <dbReference type="NCBI Taxonomy" id="412755"/>
    <lineage>
        <taxon>unclassified sequences</taxon>
        <taxon>metagenomes</taxon>
        <taxon>ecological metagenomes</taxon>
    </lineage>
</organism>
<evidence type="ECO:0000313" key="1">
    <source>
        <dbReference type="EMBL" id="GAG69743.1"/>
    </source>
</evidence>
<gene>
    <name evidence="1" type="ORF">S01H4_15483</name>
</gene>
<evidence type="ECO:0008006" key="2">
    <source>
        <dbReference type="Google" id="ProtNLM"/>
    </source>
</evidence>
<name>X1AAM3_9ZZZZ</name>
<accession>X1AAM3</accession>
<comment type="caution">
    <text evidence="1">The sequence shown here is derived from an EMBL/GenBank/DDBJ whole genome shotgun (WGS) entry which is preliminary data.</text>
</comment>
<reference evidence="1" key="1">
    <citation type="journal article" date="2014" name="Front. Microbiol.">
        <title>High frequency of phylogenetically diverse reductive dehalogenase-homologous genes in deep subseafloor sedimentary metagenomes.</title>
        <authorList>
            <person name="Kawai M."/>
            <person name="Futagami T."/>
            <person name="Toyoda A."/>
            <person name="Takaki Y."/>
            <person name="Nishi S."/>
            <person name="Hori S."/>
            <person name="Arai W."/>
            <person name="Tsubouchi T."/>
            <person name="Morono Y."/>
            <person name="Uchiyama I."/>
            <person name="Ito T."/>
            <person name="Fujiyama A."/>
            <person name="Inagaki F."/>
            <person name="Takami H."/>
        </authorList>
    </citation>
    <scope>NUCLEOTIDE SEQUENCE</scope>
    <source>
        <strain evidence="1">Expedition CK06-06</strain>
    </source>
</reference>
<dbReference type="SUPFAM" id="SSF50346">
    <property type="entry name" value="PRC-barrel domain"/>
    <property type="match status" value="1"/>
</dbReference>
<proteinExistence type="predicted"/>
<dbReference type="EMBL" id="BART01006786">
    <property type="protein sequence ID" value="GAG69743.1"/>
    <property type="molecule type" value="Genomic_DNA"/>
</dbReference>
<dbReference type="AlphaFoldDB" id="X1AAM3"/>
<sequence>MENIKNIKVIKASNLLNLQCYDIATGNIIGKIIDLNYNPQSGKIEDYRLNWLKNRR</sequence>
<dbReference type="InterPro" id="IPR011033">
    <property type="entry name" value="PRC_barrel-like_sf"/>
</dbReference>
<protein>
    <recommendedName>
        <fullName evidence="2">PRC-barrel domain-containing protein</fullName>
    </recommendedName>
</protein>